<name>A0A1I1L5D8_9SPHI</name>
<dbReference type="GO" id="GO:0016491">
    <property type="term" value="F:oxidoreductase activity"/>
    <property type="evidence" value="ECO:0007669"/>
    <property type="project" value="UniProtKB-KW"/>
</dbReference>
<dbReference type="InterPro" id="IPR002347">
    <property type="entry name" value="SDR_fam"/>
</dbReference>
<evidence type="ECO:0000313" key="3">
    <source>
        <dbReference type="EMBL" id="SFC64810.1"/>
    </source>
</evidence>
<dbReference type="Pfam" id="PF00106">
    <property type="entry name" value="adh_short"/>
    <property type="match status" value="1"/>
</dbReference>
<dbReference type="PANTHER" id="PTHR24320">
    <property type="entry name" value="RETINOL DEHYDROGENASE"/>
    <property type="match status" value="1"/>
</dbReference>
<organism evidence="3 4">
    <name type="scientific">Parapedobacter composti</name>
    <dbReference type="NCBI Taxonomy" id="623281"/>
    <lineage>
        <taxon>Bacteria</taxon>
        <taxon>Pseudomonadati</taxon>
        <taxon>Bacteroidota</taxon>
        <taxon>Sphingobacteriia</taxon>
        <taxon>Sphingobacteriales</taxon>
        <taxon>Sphingobacteriaceae</taxon>
        <taxon>Parapedobacter</taxon>
    </lineage>
</organism>
<protein>
    <submittedName>
        <fullName evidence="3">NAD(P)-dependent dehydrogenase, short-chain alcohol dehydrogenase family</fullName>
    </submittedName>
</protein>
<accession>A0A1I1L5D8</accession>
<keyword evidence="2" id="KW-0560">Oxidoreductase</keyword>
<dbReference type="Gene3D" id="3.40.50.720">
    <property type="entry name" value="NAD(P)-binding Rossmann-like Domain"/>
    <property type="match status" value="1"/>
</dbReference>
<dbReference type="PANTHER" id="PTHR24320:SF152">
    <property type="entry name" value="SHORT-CHAIN DEHYDROGENASE_REDUCTASE FAMILY PROTEIN"/>
    <property type="match status" value="1"/>
</dbReference>
<dbReference type="STRING" id="623281.SAMN05421747_11754"/>
<sequence length="293" mass="31743">MTGATSGIGKEAVQRLAQQPGTRIIVGARGRGRIVPEGTEVFPLDLTSLESVRSFADSVKKRLGDTTIDVLVLNAAVQAKDNQQQSADGFELMFAVNHLSHYLLARLLWPHMTANGVIVFTTSDTHDPALIPFAPKTLDPHGLANPQKKEWGMRAYAASKLCNLLTARSFAAISTMEGRGISVIAYNPGLTGGTSLTGKPSRFMRILLPLVLRPLSRVVSLFKPPFFVGTPERAGGVLANLASGEIRLPEGRVYASLVRGKVTFPDPSQLAQRDETRDWLWRASAKMVGLSEQ</sequence>
<proteinExistence type="inferred from homology"/>
<evidence type="ECO:0000256" key="1">
    <source>
        <dbReference type="ARBA" id="ARBA00006484"/>
    </source>
</evidence>
<dbReference type="EMBL" id="FOLL01000017">
    <property type="protein sequence ID" value="SFC64810.1"/>
    <property type="molecule type" value="Genomic_DNA"/>
</dbReference>
<keyword evidence="4" id="KW-1185">Reference proteome</keyword>
<dbReference type="SUPFAM" id="SSF51735">
    <property type="entry name" value="NAD(P)-binding Rossmann-fold domains"/>
    <property type="match status" value="1"/>
</dbReference>
<comment type="similarity">
    <text evidence="1">Belongs to the short-chain dehydrogenases/reductases (SDR) family.</text>
</comment>
<gene>
    <name evidence="3" type="ORF">SAMN05421747_11754</name>
</gene>
<dbReference type="Proteomes" id="UP000199577">
    <property type="component" value="Unassembled WGS sequence"/>
</dbReference>
<evidence type="ECO:0000256" key="2">
    <source>
        <dbReference type="ARBA" id="ARBA00023002"/>
    </source>
</evidence>
<dbReference type="OrthoDB" id="597510at2"/>
<dbReference type="InterPro" id="IPR036291">
    <property type="entry name" value="NAD(P)-bd_dom_sf"/>
</dbReference>
<evidence type="ECO:0000313" key="4">
    <source>
        <dbReference type="Proteomes" id="UP000199577"/>
    </source>
</evidence>
<dbReference type="AlphaFoldDB" id="A0A1I1L5D8"/>
<reference evidence="3 4" key="1">
    <citation type="submission" date="2016-10" db="EMBL/GenBank/DDBJ databases">
        <authorList>
            <person name="de Groot N.N."/>
        </authorList>
    </citation>
    <scope>NUCLEOTIDE SEQUENCE [LARGE SCALE GENOMIC DNA]</scope>
    <source>
        <strain evidence="3 4">DSM 22900</strain>
    </source>
</reference>